<gene>
    <name evidence="1" type="ORF">AWM79_05725</name>
</gene>
<dbReference type="AlphaFoldDB" id="A0A0X1SYB7"/>
<protein>
    <submittedName>
        <fullName evidence="1">Uncharacterized protein</fullName>
    </submittedName>
</protein>
<dbReference type="KEGG" id="pagb:AWM79_05725"/>
<evidence type="ECO:0000313" key="2">
    <source>
        <dbReference type="Proteomes" id="UP000063229"/>
    </source>
</evidence>
<proteinExistence type="predicted"/>
<name>A0A0X1SYB7_PSEAA</name>
<dbReference type="Proteomes" id="UP000063229">
    <property type="component" value="Chromosome"/>
</dbReference>
<reference evidence="1 2" key="1">
    <citation type="submission" date="2016-01" db="EMBL/GenBank/DDBJ databases">
        <authorList>
            <person name="McClelland M."/>
            <person name="Jain A."/>
            <person name="Saraogi P."/>
            <person name="Mendelson R."/>
            <person name="Westerman R."/>
            <person name="SanMiguel P."/>
            <person name="Csonka L."/>
        </authorList>
    </citation>
    <scope>NUCLEOTIDE SEQUENCE [LARGE SCALE GENOMIC DNA]</scope>
    <source>
        <strain evidence="1 2">NCPPB 2472</strain>
    </source>
</reference>
<sequence length="75" mass="8199">MMANCTLPDRQSIQPIYALTVARVGSLSVSVSGFDFDFDFDFDFGFGLGDRLGTSVKRIQHLAYGAFSGLKSRLS</sequence>
<accession>A0A0X1SYB7</accession>
<organism evidence="1 2">
    <name type="scientific">Pseudomonas agarici</name>
    <dbReference type="NCBI Taxonomy" id="46677"/>
    <lineage>
        <taxon>Bacteria</taxon>
        <taxon>Pseudomonadati</taxon>
        <taxon>Pseudomonadota</taxon>
        <taxon>Gammaproteobacteria</taxon>
        <taxon>Pseudomonadales</taxon>
        <taxon>Pseudomonadaceae</taxon>
        <taxon>Pseudomonas</taxon>
    </lineage>
</organism>
<keyword evidence="2" id="KW-1185">Reference proteome</keyword>
<dbReference type="EMBL" id="CP014135">
    <property type="protein sequence ID" value="AMB84832.1"/>
    <property type="molecule type" value="Genomic_DNA"/>
</dbReference>
<evidence type="ECO:0000313" key="1">
    <source>
        <dbReference type="EMBL" id="AMB84832.1"/>
    </source>
</evidence>
<dbReference type="STRING" id="46677.AWM79_05725"/>